<gene>
    <name evidence="2" type="ORF">CDIOL_39240</name>
</gene>
<protein>
    <submittedName>
        <fullName evidence="2">Uncharacterized protein</fullName>
    </submittedName>
</protein>
<organism evidence="2 3">
    <name type="scientific">Clostridium diolis</name>
    <dbReference type="NCBI Taxonomy" id="223919"/>
    <lineage>
        <taxon>Bacteria</taxon>
        <taxon>Bacillati</taxon>
        <taxon>Bacillota</taxon>
        <taxon>Clostridia</taxon>
        <taxon>Eubacteriales</taxon>
        <taxon>Clostridiaceae</taxon>
        <taxon>Clostridium</taxon>
    </lineage>
</organism>
<feature type="transmembrane region" description="Helical" evidence="1">
    <location>
        <begin position="38"/>
        <end position="59"/>
    </location>
</feature>
<keyword evidence="1" id="KW-0812">Transmembrane</keyword>
<dbReference type="Proteomes" id="UP000325212">
    <property type="component" value="Unassembled WGS sequence"/>
</dbReference>
<dbReference type="EMBL" id="BJLA01000017">
    <property type="protein sequence ID" value="GEA33001.1"/>
    <property type="molecule type" value="Genomic_DNA"/>
</dbReference>
<evidence type="ECO:0000313" key="2">
    <source>
        <dbReference type="EMBL" id="GEA33001.1"/>
    </source>
</evidence>
<dbReference type="AlphaFoldDB" id="A0AAV3W4U2"/>
<reference evidence="2 3" key="1">
    <citation type="submission" date="2019-06" db="EMBL/GenBank/DDBJ databases">
        <title>Draft genome sequence of Clostridium diolis DSM 15410.</title>
        <authorList>
            <person name="Kobayashi H."/>
            <person name="Tanizawa Y."/>
            <person name="Tohno M."/>
        </authorList>
    </citation>
    <scope>NUCLEOTIDE SEQUENCE [LARGE SCALE GENOMIC DNA]</scope>
    <source>
        <strain evidence="2 3">DSM 15410</strain>
    </source>
</reference>
<sequence>MDRKNIHVYMLSVEPGESNAIVETIAPSKLNGNIKQNIILIIIVIILIIIFPFFSLIYFI</sequence>
<accession>A0AAV3W4U2</accession>
<evidence type="ECO:0000256" key="1">
    <source>
        <dbReference type="SAM" id="Phobius"/>
    </source>
</evidence>
<name>A0AAV3W4U2_9CLOT</name>
<evidence type="ECO:0000313" key="3">
    <source>
        <dbReference type="Proteomes" id="UP000325212"/>
    </source>
</evidence>
<keyword evidence="1" id="KW-0472">Membrane</keyword>
<comment type="caution">
    <text evidence="2">The sequence shown here is derived from an EMBL/GenBank/DDBJ whole genome shotgun (WGS) entry which is preliminary data.</text>
</comment>
<keyword evidence="3" id="KW-1185">Reference proteome</keyword>
<keyword evidence="1" id="KW-1133">Transmembrane helix</keyword>
<proteinExistence type="predicted"/>